<name>A0AAE1PVN5_9EUCA</name>
<dbReference type="Proteomes" id="UP001292094">
    <property type="component" value="Unassembled WGS sequence"/>
</dbReference>
<keyword evidence="3" id="KW-1185">Reference proteome</keyword>
<dbReference type="EMBL" id="JAWZYT010001233">
    <property type="protein sequence ID" value="KAK4314219.1"/>
    <property type="molecule type" value="Genomic_DNA"/>
</dbReference>
<dbReference type="AlphaFoldDB" id="A0AAE1PVN5"/>
<accession>A0AAE1PVN5</accession>
<evidence type="ECO:0000256" key="1">
    <source>
        <dbReference type="SAM" id="MobiDB-lite"/>
    </source>
</evidence>
<evidence type="ECO:0000313" key="3">
    <source>
        <dbReference type="Proteomes" id="UP001292094"/>
    </source>
</evidence>
<gene>
    <name evidence="2" type="ORF">Pmani_014462</name>
</gene>
<feature type="compositionally biased region" description="Basic residues" evidence="1">
    <location>
        <begin position="18"/>
        <end position="27"/>
    </location>
</feature>
<feature type="compositionally biased region" description="Basic and acidic residues" evidence="1">
    <location>
        <begin position="116"/>
        <end position="174"/>
    </location>
</feature>
<feature type="region of interest" description="Disordered" evidence="1">
    <location>
        <begin position="116"/>
        <end position="199"/>
    </location>
</feature>
<sequence>MGVSNYIYNKRDQNPYKRQSRHKHRRHWDKPQIRKMSYTGRINNYILFIIDKERTGRRIFRRNRSKDGSFVLDEASFLLSPVSLSPHPIPLKPDMRRRCKGAPETAFCFVRMEKEMDGAEEGEGKGSQEEEKGIEREGKGIEREGKGTDRERKRAEREKGIEREGKGGEKRGREPAATSAGVDQETKQAAYGATVANYT</sequence>
<reference evidence="2" key="1">
    <citation type="submission" date="2023-11" db="EMBL/GenBank/DDBJ databases">
        <title>Genome assemblies of two species of porcelain crab, Petrolisthes cinctipes and Petrolisthes manimaculis (Anomura: Porcellanidae).</title>
        <authorList>
            <person name="Angst P."/>
        </authorList>
    </citation>
    <scope>NUCLEOTIDE SEQUENCE</scope>
    <source>
        <strain evidence="2">PB745_02</strain>
        <tissue evidence="2">Gill</tissue>
    </source>
</reference>
<evidence type="ECO:0000313" key="2">
    <source>
        <dbReference type="EMBL" id="KAK4314219.1"/>
    </source>
</evidence>
<organism evidence="2 3">
    <name type="scientific">Petrolisthes manimaculis</name>
    <dbReference type="NCBI Taxonomy" id="1843537"/>
    <lineage>
        <taxon>Eukaryota</taxon>
        <taxon>Metazoa</taxon>
        <taxon>Ecdysozoa</taxon>
        <taxon>Arthropoda</taxon>
        <taxon>Crustacea</taxon>
        <taxon>Multicrustacea</taxon>
        <taxon>Malacostraca</taxon>
        <taxon>Eumalacostraca</taxon>
        <taxon>Eucarida</taxon>
        <taxon>Decapoda</taxon>
        <taxon>Pleocyemata</taxon>
        <taxon>Anomura</taxon>
        <taxon>Galatheoidea</taxon>
        <taxon>Porcellanidae</taxon>
        <taxon>Petrolisthes</taxon>
    </lineage>
</organism>
<feature type="region of interest" description="Disordered" evidence="1">
    <location>
        <begin position="1"/>
        <end position="27"/>
    </location>
</feature>
<comment type="caution">
    <text evidence="2">The sequence shown here is derived from an EMBL/GenBank/DDBJ whole genome shotgun (WGS) entry which is preliminary data.</text>
</comment>
<proteinExistence type="predicted"/>
<protein>
    <submittedName>
        <fullName evidence="2">Uncharacterized protein</fullName>
    </submittedName>
</protein>